<gene>
    <name evidence="1" type="ORF">SAMN05192568_102688</name>
</gene>
<keyword evidence="2" id="KW-1185">Reference proteome</keyword>
<reference evidence="2" key="1">
    <citation type="submission" date="2016-10" db="EMBL/GenBank/DDBJ databases">
        <authorList>
            <person name="Varghese N."/>
            <person name="Submissions S."/>
        </authorList>
    </citation>
    <scope>NUCLEOTIDE SEQUENCE [LARGE SCALE GENOMIC DNA]</scope>
    <source>
        <strain evidence="2">BL36</strain>
    </source>
</reference>
<name>A0A1I4PV11_9HYPH</name>
<evidence type="ECO:0000313" key="2">
    <source>
        <dbReference type="Proteomes" id="UP000199048"/>
    </source>
</evidence>
<evidence type="ECO:0000313" key="1">
    <source>
        <dbReference type="EMBL" id="SFM31648.1"/>
    </source>
</evidence>
<dbReference type="RefSeq" id="WP_092044074.1">
    <property type="nucleotide sequence ID" value="NZ_FOTK01000026.1"/>
</dbReference>
<dbReference type="Proteomes" id="UP000199048">
    <property type="component" value="Unassembled WGS sequence"/>
</dbReference>
<dbReference type="OrthoDB" id="7997558at2"/>
<dbReference type="AlphaFoldDB" id="A0A1I4PV11"/>
<sequence length="76" mass="8509">MTQLVELCIRVKEYENGNPYIMLEQQALPGAGPADTMKPFAFDLKPGIPTTEVEALVAEMRRVITHVHFEETPVVP</sequence>
<dbReference type="EMBL" id="FOTK01000026">
    <property type="protein sequence ID" value="SFM31648.1"/>
    <property type="molecule type" value="Genomic_DNA"/>
</dbReference>
<organism evidence="1 2">
    <name type="scientific">Methylobacterium pseudosasicola</name>
    <dbReference type="NCBI Taxonomy" id="582667"/>
    <lineage>
        <taxon>Bacteria</taxon>
        <taxon>Pseudomonadati</taxon>
        <taxon>Pseudomonadota</taxon>
        <taxon>Alphaproteobacteria</taxon>
        <taxon>Hyphomicrobiales</taxon>
        <taxon>Methylobacteriaceae</taxon>
        <taxon>Methylobacterium</taxon>
    </lineage>
</organism>
<proteinExistence type="predicted"/>
<protein>
    <submittedName>
        <fullName evidence="1">Uncharacterized protein</fullName>
    </submittedName>
</protein>
<accession>A0A1I4PV11</accession>